<feature type="signal peptide" evidence="1">
    <location>
        <begin position="1"/>
        <end position="18"/>
    </location>
</feature>
<dbReference type="RefSeq" id="WP_103805256.1">
    <property type="nucleotide sequence ID" value="NZ_PQVG01000003.1"/>
</dbReference>
<evidence type="ECO:0000259" key="2">
    <source>
        <dbReference type="Pfam" id="PF13568"/>
    </source>
</evidence>
<evidence type="ECO:0000313" key="3">
    <source>
        <dbReference type="EMBL" id="POY40194.1"/>
    </source>
</evidence>
<keyword evidence="1" id="KW-0732">Signal</keyword>
<gene>
    <name evidence="3" type="ORF">C3L50_05975</name>
</gene>
<accession>A0A2S5ACB3</accession>
<organism evidence="3 4">
    <name type="scientific">Flavobacterium alvei</name>
    <dbReference type="NCBI Taxonomy" id="2080416"/>
    <lineage>
        <taxon>Bacteria</taxon>
        <taxon>Pseudomonadati</taxon>
        <taxon>Bacteroidota</taxon>
        <taxon>Flavobacteriia</taxon>
        <taxon>Flavobacteriales</taxon>
        <taxon>Flavobacteriaceae</taxon>
        <taxon>Flavobacterium</taxon>
    </lineage>
</organism>
<name>A0A2S5ACB3_9FLAO</name>
<feature type="chain" id="PRO_5015583617" description="Outer membrane protein beta-barrel domain-containing protein" evidence="1">
    <location>
        <begin position="19"/>
        <end position="233"/>
    </location>
</feature>
<proteinExistence type="predicted"/>
<reference evidence="3 4" key="1">
    <citation type="submission" date="2018-01" db="EMBL/GenBank/DDBJ databases">
        <authorList>
            <person name="Gaut B.S."/>
            <person name="Morton B.R."/>
            <person name="Clegg M.T."/>
            <person name="Duvall M.R."/>
        </authorList>
    </citation>
    <scope>NUCLEOTIDE SEQUENCE [LARGE SCALE GENOMIC DNA]</scope>
    <source>
        <strain evidence="3 4">HR-AY</strain>
    </source>
</reference>
<protein>
    <recommendedName>
        <fullName evidence="2">Outer membrane protein beta-barrel domain-containing protein</fullName>
    </recommendedName>
</protein>
<comment type="caution">
    <text evidence="3">The sequence shown here is derived from an EMBL/GenBank/DDBJ whole genome shotgun (WGS) entry which is preliminary data.</text>
</comment>
<dbReference type="Proteomes" id="UP000237310">
    <property type="component" value="Unassembled WGS sequence"/>
</dbReference>
<evidence type="ECO:0000313" key="4">
    <source>
        <dbReference type="Proteomes" id="UP000237310"/>
    </source>
</evidence>
<dbReference type="InterPro" id="IPR025665">
    <property type="entry name" value="Beta-barrel_OMP_2"/>
</dbReference>
<dbReference type="AlphaFoldDB" id="A0A2S5ACB3"/>
<dbReference type="Pfam" id="PF13568">
    <property type="entry name" value="OMP_b-brl_2"/>
    <property type="match status" value="1"/>
</dbReference>
<dbReference type="OrthoDB" id="959017at2"/>
<dbReference type="EMBL" id="PQVG01000003">
    <property type="protein sequence ID" value="POY40194.1"/>
    <property type="molecule type" value="Genomic_DNA"/>
</dbReference>
<feature type="domain" description="Outer membrane protein beta-barrel" evidence="2">
    <location>
        <begin position="23"/>
        <end position="209"/>
    </location>
</feature>
<evidence type="ECO:0000256" key="1">
    <source>
        <dbReference type="SAM" id="SignalP"/>
    </source>
</evidence>
<sequence>MRLFLCCLLFVLVLPVFSQETESLVETPKIKIDSLYREDQFYFSFALNTLQKKPVGLTQDKFSSGLTLGFLRDFPINKKRTIAIAPGIGFAFNNYNQNLKITESNQIPVYEIIESNVTYNKNRFSQLLVEVPIEFRWRTSTFESHKFWRWYAGFKTGYLMYDKSIYKDTNGKIVVSNNKDFNKFQYGTYFSAGYNSINVYAYYGLNPLFKSAKTNTETIDMNSFIVGIMFYIL</sequence>
<keyword evidence="4" id="KW-1185">Reference proteome</keyword>